<name>A0A6J5RL93_9CAUD</name>
<reference evidence="2" key="1">
    <citation type="submission" date="2020-05" db="EMBL/GenBank/DDBJ databases">
        <authorList>
            <person name="Chiriac C."/>
            <person name="Salcher M."/>
            <person name="Ghai R."/>
            <person name="Kavagutti S V."/>
        </authorList>
    </citation>
    <scope>NUCLEOTIDE SEQUENCE</scope>
</reference>
<keyword evidence="1" id="KW-0812">Transmembrane</keyword>
<keyword evidence="1" id="KW-1133">Transmembrane helix</keyword>
<proteinExistence type="predicted"/>
<keyword evidence="1" id="KW-0472">Membrane</keyword>
<dbReference type="EMBL" id="LR797227">
    <property type="protein sequence ID" value="CAB4195036.1"/>
    <property type="molecule type" value="Genomic_DNA"/>
</dbReference>
<feature type="transmembrane region" description="Helical" evidence="1">
    <location>
        <begin position="6"/>
        <end position="25"/>
    </location>
</feature>
<evidence type="ECO:0000313" key="2">
    <source>
        <dbReference type="EMBL" id="CAB4195036.1"/>
    </source>
</evidence>
<organism evidence="2">
    <name type="scientific">uncultured Caudovirales phage</name>
    <dbReference type="NCBI Taxonomy" id="2100421"/>
    <lineage>
        <taxon>Viruses</taxon>
        <taxon>Duplodnaviria</taxon>
        <taxon>Heunggongvirae</taxon>
        <taxon>Uroviricota</taxon>
        <taxon>Caudoviricetes</taxon>
        <taxon>Peduoviridae</taxon>
        <taxon>Maltschvirus</taxon>
        <taxon>Maltschvirus maltsch</taxon>
    </lineage>
</organism>
<gene>
    <name evidence="2" type="ORF">UFOVP1281_20</name>
</gene>
<protein>
    <submittedName>
        <fullName evidence="2">Uncharacterized protein</fullName>
    </submittedName>
</protein>
<evidence type="ECO:0000256" key="1">
    <source>
        <dbReference type="SAM" id="Phobius"/>
    </source>
</evidence>
<sequence length="57" mass="6370">MSMTLQIQVAIYMIVIAFLTGVYGYSKGYRDGKSRGYEVGRNIGRHPALKDRESTNG</sequence>
<accession>A0A6J5RL93</accession>